<dbReference type="EMBL" id="WBMR01000135">
    <property type="protein sequence ID" value="KAB2370942.1"/>
    <property type="molecule type" value="Genomic_DNA"/>
</dbReference>
<evidence type="ECO:0000256" key="5">
    <source>
        <dbReference type="ARBA" id="ARBA00022741"/>
    </source>
</evidence>
<dbReference type="CDD" id="cd03257">
    <property type="entry name" value="ABC_NikE_OppD_transporters"/>
    <property type="match status" value="1"/>
</dbReference>
<feature type="domain" description="ABC transporter" evidence="9">
    <location>
        <begin position="19"/>
        <end position="267"/>
    </location>
</feature>
<dbReference type="GO" id="GO:0005524">
    <property type="term" value="F:ATP binding"/>
    <property type="evidence" value="ECO:0007669"/>
    <property type="project" value="UniProtKB-KW"/>
</dbReference>
<dbReference type="FunFam" id="3.40.50.300:FF:000016">
    <property type="entry name" value="Oligopeptide ABC transporter ATP-binding component"/>
    <property type="match status" value="1"/>
</dbReference>
<evidence type="ECO:0000256" key="6">
    <source>
        <dbReference type="ARBA" id="ARBA00022840"/>
    </source>
</evidence>
<protein>
    <submittedName>
        <fullName evidence="10">ABC transporter ATP-binding protein</fullName>
    </submittedName>
</protein>
<dbReference type="InterPro" id="IPR050388">
    <property type="entry name" value="ABC_Ni/Peptide_Import"/>
</dbReference>
<dbReference type="Proteomes" id="UP000483004">
    <property type="component" value="Unassembled WGS sequence"/>
</dbReference>
<proteinExistence type="inferred from homology"/>
<gene>
    <name evidence="10" type="ORF">F9B16_33690</name>
</gene>
<dbReference type="PROSITE" id="PS50893">
    <property type="entry name" value="ABC_TRANSPORTER_2"/>
    <property type="match status" value="1"/>
</dbReference>
<accession>A0A6L3VJC3</accession>
<keyword evidence="7" id="KW-0472">Membrane</keyword>
<dbReference type="SMART" id="SM00382">
    <property type="entry name" value="AAA"/>
    <property type="match status" value="1"/>
</dbReference>
<dbReference type="InterPro" id="IPR013563">
    <property type="entry name" value="Oligopep_ABC_C"/>
</dbReference>
<evidence type="ECO:0000256" key="4">
    <source>
        <dbReference type="ARBA" id="ARBA00022475"/>
    </source>
</evidence>
<dbReference type="InterPro" id="IPR017871">
    <property type="entry name" value="ABC_transporter-like_CS"/>
</dbReference>
<keyword evidence="3" id="KW-0813">Transport</keyword>
<dbReference type="PANTHER" id="PTHR43297">
    <property type="entry name" value="OLIGOPEPTIDE TRANSPORT ATP-BINDING PROTEIN APPD"/>
    <property type="match status" value="1"/>
</dbReference>
<dbReference type="GO" id="GO:0005886">
    <property type="term" value="C:plasma membrane"/>
    <property type="evidence" value="ECO:0007669"/>
    <property type="project" value="UniProtKB-SubCell"/>
</dbReference>
<dbReference type="PANTHER" id="PTHR43297:SF2">
    <property type="entry name" value="DIPEPTIDE TRANSPORT ATP-BINDING PROTEIN DPPD"/>
    <property type="match status" value="1"/>
</dbReference>
<sequence>MSAVHPAPTPPGEDAAAELRDVHIGFRSGRHVTPVVRGVTLRLLPGRVLALVGESGSGKSLTSLALIGLLPPGAEITSGSVVLGGDDTAGFTARQWREARGSRVAMVFQDPMAALNPGFAVGRQIAEPFRRRLGASRRDARERAVALMREVGIADAETRYGDHPHEFSGGMRQRAVIAMALALGPSVLLADEPTTALDVTVQAQILRLLARRQQEAGLATLLVSHDLGVVARMAHEVAVMYAGRIVEQGPLDAVYTRPAHPYTLGLLRAMPDGKEEGGRLTPIAGLPPDPRRPPGGCAFHPRCPFATDVCRTEDPPLAGSGGRSVACHHADEVRAAHSGPDSAAHGAPQSGPHSAAHSTEEDR</sequence>
<organism evidence="10 11">
    <name type="scientific">Actinomadura montaniterrae</name>
    <dbReference type="NCBI Taxonomy" id="1803903"/>
    <lineage>
        <taxon>Bacteria</taxon>
        <taxon>Bacillati</taxon>
        <taxon>Actinomycetota</taxon>
        <taxon>Actinomycetes</taxon>
        <taxon>Streptosporangiales</taxon>
        <taxon>Thermomonosporaceae</taxon>
        <taxon>Actinomadura</taxon>
    </lineage>
</organism>
<dbReference type="Pfam" id="PF08352">
    <property type="entry name" value="oligo_HPY"/>
    <property type="match status" value="1"/>
</dbReference>
<comment type="subcellular location">
    <subcellularLocation>
        <location evidence="1">Cell membrane</location>
        <topology evidence="1">Peripheral membrane protein</topology>
    </subcellularLocation>
</comment>
<evidence type="ECO:0000256" key="8">
    <source>
        <dbReference type="SAM" id="MobiDB-lite"/>
    </source>
</evidence>
<evidence type="ECO:0000256" key="1">
    <source>
        <dbReference type="ARBA" id="ARBA00004202"/>
    </source>
</evidence>
<dbReference type="InterPro" id="IPR027417">
    <property type="entry name" value="P-loop_NTPase"/>
</dbReference>
<dbReference type="OrthoDB" id="5357528at2"/>
<dbReference type="SUPFAM" id="SSF52540">
    <property type="entry name" value="P-loop containing nucleoside triphosphate hydrolases"/>
    <property type="match status" value="1"/>
</dbReference>
<dbReference type="Gene3D" id="3.40.50.300">
    <property type="entry name" value="P-loop containing nucleotide triphosphate hydrolases"/>
    <property type="match status" value="1"/>
</dbReference>
<comment type="similarity">
    <text evidence="2">Belongs to the ABC transporter superfamily.</text>
</comment>
<dbReference type="InterPro" id="IPR003593">
    <property type="entry name" value="AAA+_ATPase"/>
</dbReference>
<dbReference type="InterPro" id="IPR003439">
    <property type="entry name" value="ABC_transporter-like_ATP-bd"/>
</dbReference>
<evidence type="ECO:0000313" key="11">
    <source>
        <dbReference type="Proteomes" id="UP000483004"/>
    </source>
</evidence>
<evidence type="ECO:0000256" key="3">
    <source>
        <dbReference type="ARBA" id="ARBA00022448"/>
    </source>
</evidence>
<dbReference type="Pfam" id="PF00005">
    <property type="entry name" value="ABC_tran"/>
    <property type="match status" value="1"/>
</dbReference>
<keyword evidence="11" id="KW-1185">Reference proteome</keyword>
<keyword evidence="4" id="KW-1003">Cell membrane</keyword>
<dbReference type="NCBIfam" id="TIGR01727">
    <property type="entry name" value="oligo_HPY"/>
    <property type="match status" value="1"/>
</dbReference>
<feature type="region of interest" description="Disordered" evidence="8">
    <location>
        <begin position="316"/>
        <end position="363"/>
    </location>
</feature>
<dbReference type="PROSITE" id="PS00211">
    <property type="entry name" value="ABC_TRANSPORTER_1"/>
    <property type="match status" value="1"/>
</dbReference>
<dbReference type="GO" id="GO:0015833">
    <property type="term" value="P:peptide transport"/>
    <property type="evidence" value="ECO:0007669"/>
    <property type="project" value="InterPro"/>
</dbReference>
<reference evidence="10 11" key="1">
    <citation type="submission" date="2019-09" db="EMBL/GenBank/DDBJ databases">
        <title>Actinomadura physcomitrii sp. nov., a novel actinomycete isolated from moss [Physcomitrium sphaericum (Ludw) Fuernr].</title>
        <authorList>
            <person name="Liu C."/>
            <person name="Zhuang X."/>
        </authorList>
    </citation>
    <scope>NUCLEOTIDE SEQUENCE [LARGE SCALE GENOMIC DNA]</scope>
    <source>
        <strain evidence="10 11">CYP1-1B</strain>
    </source>
</reference>
<name>A0A6L3VJC3_9ACTN</name>
<keyword evidence="5" id="KW-0547">Nucleotide-binding</keyword>
<comment type="caution">
    <text evidence="10">The sequence shown here is derived from an EMBL/GenBank/DDBJ whole genome shotgun (WGS) entry which is preliminary data.</text>
</comment>
<evidence type="ECO:0000256" key="2">
    <source>
        <dbReference type="ARBA" id="ARBA00005417"/>
    </source>
</evidence>
<evidence type="ECO:0000313" key="10">
    <source>
        <dbReference type="EMBL" id="KAB2370942.1"/>
    </source>
</evidence>
<evidence type="ECO:0000259" key="9">
    <source>
        <dbReference type="PROSITE" id="PS50893"/>
    </source>
</evidence>
<evidence type="ECO:0000256" key="7">
    <source>
        <dbReference type="ARBA" id="ARBA00023136"/>
    </source>
</evidence>
<dbReference type="AlphaFoldDB" id="A0A6L3VJC3"/>
<keyword evidence="6 10" id="KW-0067">ATP-binding</keyword>
<dbReference type="GO" id="GO:0016887">
    <property type="term" value="F:ATP hydrolysis activity"/>
    <property type="evidence" value="ECO:0007669"/>
    <property type="project" value="InterPro"/>
</dbReference>